<protein>
    <submittedName>
        <fullName evidence="2">Uncharacterized protein</fullName>
    </submittedName>
</protein>
<name>A0A7J5XWG1_DISMA</name>
<reference evidence="2 3" key="1">
    <citation type="submission" date="2020-03" db="EMBL/GenBank/DDBJ databases">
        <title>Dissostichus mawsoni Genome sequencing and assembly.</title>
        <authorList>
            <person name="Park H."/>
        </authorList>
    </citation>
    <scope>NUCLEOTIDE SEQUENCE [LARGE SCALE GENOMIC DNA]</scope>
    <source>
        <strain evidence="2">DM0001</strain>
        <tissue evidence="2">Muscle</tissue>
    </source>
</reference>
<organism evidence="2 3">
    <name type="scientific">Dissostichus mawsoni</name>
    <name type="common">Antarctic cod</name>
    <dbReference type="NCBI Taxonomy" id="36200"/>
    <lineage>
        <taxon>Eukaryota</taxon>
        <taxon>Metazoa</taxon>
        <taxon>Chordata</taxon>
        <taxon>Craniata</taxon>
        <taxon>Vertebrata</taxon>
        <taxon>Euteleostomi</taxon>
        <taxon>Actinopterygii</taxon>
        <taxon>Neopterygii</taxon>
        <taxon>Teleostei</taxon>
        <taxon>Neoteleostei</taxon>
        <taxon>Acanthomorphata</taxon>
        <taxon>Eupercaria</taxon>
        <taxon>Perciformes</taxon>
        <taxon>Notothenioidei</taxon>
        <taxon>Nototheniidae</taxon>
        <taxon>Dissostichus</taxon>
    </lineage>
</organism>
<dbReference type="EMBL" id="JAAKFY010000020">
    <property type="protein sequence ID" value="KAF3841460.1"/>
    <property type="molecule type" value="Genomic_DNA"/>
</dbReference>
<dbReference type="OrthoDB" id="6369483at2759"/>
<comment type="caution">
    <text evidence="2">The sequence shown here is derived from an EMBL/GenBank/DDBJ whole genome shotgun (WGS) entry which is preliminary data.</text>
</comment>
<sequence length="187" mass="21477">MAIILVFNSRGADLEVGHGVEEGLEAFQDRLQDSQSRAIDPFTADVIKKLRAHARHHWTLVVLILCHLCSCTQNKARTQMQRWTGTIGKGGELTLQQINVLLLKLQNKNAAWIQNKNAAWIIVLLKRISSVPKREYDDLNLRYSQLQEEYVNLRQEFDTLRAENVKLKEELQKSTFSYTTVKCNIGN</sequence>
<dbReference type="AlphaFoldDB" id="A0A7J5XWG1"/>
<gene>
    <name evidence="2" type="ORF">F7725_007322</name>
</gene>
<evidence type="ECO:0000313" key="2">
    <source>
        <dbReference type="EMBL" id="KAF3841460.1"/>
    </source>
</evidence>
<dbReference type="Proteomes" id="UP000518266">
    <property type="component" value="Unassembled WGS sequence"/>
</dbReference>
<evidence type="ECO:0000256" key="1">
    <source>
        <dbReference type="SAM" id="Coils"/>
    </source>
</evidence>
<proteinExistence type="predicted"/>
<evidence type="ECO:0000313" key="3">
    <source>
        <dbReference type="Proteomes" id="UP000518266"/>
    </source>
</evidence>
<feature type="coiled-coil region" evidence="1">
    <location>
        <begin position="136"/>
        <end position="170"/>
    </location>
</feature>
<accession>A0A7J5XWG1</accession>
<keyword evidence="3" id="KW-1185">Reference proteome</keyword>
<keyword evidence="1" id="KW-0175">Coiled coil</keyword>